<dbReference type="Proteomes" id="UP000198806">
    <property type="component" value="Unassembled WGS sequence"/>
</dbReference>
<dbReference type="InterPro" id="IPR018060">
    <property type="entry name" value="HTH_AraC"/>
</dbReference>
<keyword evidence="3" id="KW-0804">Transcription</keyword>
<dbReference type="GO" id="GO:0003700">
    <property type="term" value="F:DNA-binding transcription factor activity"/>
    <property type="evidence" value="ECO:0007669"/>
    <property type="project" value="InterPro"/>
</dbReference>
<evidence type="ECO:0000256" key="2">
    <source>
        <dbReference type="ARBA" id="ARBA00023125"/>
    </source>
</evidence>
<dbReference type="PROSITE" id="PS00041">
    <property type="entry name" value="HTH_ARAC_FAMILY_1"/>
    <property type="match status" value="1"/>
</dbReference>
<sequence length="280" mass="32409">MSAEITLERILKELYNISGFRISIYDTEFNEIIAYPQKLSCYCSLIQESPEGKQKCVQNDINAFEKVQTLKNVYIYKCHFGLCEAVTPLYSFDTLTGYLMMGQYLDDDSESMNNAFYAAFPYTKDKNRLSEALKQVPVSSKETIQSVITIMNVCAQYITLSNRLNHQKQDLAMKIKEYLDINYSRKITIDLLCSHFFCSKSTLHTHFKAKFHKGINQYLTEIRIQHGENYLRNSKKTIGEITSLCGFTDQNYFTKAFTKHKNMSPTEFRKSCETGNEIAN</sequence>
<dbReference type="OrthoDB" id="1650670at2"/>
<dbReference type="STRING" id="1527.SAMN04489757_12613"/>
<name>A0A1I5H6Z5_9FIRM</name>
<protein>
    <submittedName>
        <fullName evidence="5">AraC-type DNA-binding protein</fullName>
    </submittedName>
</protein>
<dbReference type="Gene3D" id="1.10.10.60">
    <property type="entry name" value="Homeodomain-like"/>
    <property type="match status" value="2"/>
</dbReference>
<dbReference type="InterPro" id="IPR018062">
    <property type="entry name" value="HTH_AraC-typ_CS"/>
</dbReference>
<dbReference type="GO" id="GO:0043565">
    <property type="term" value="F:sequence-specific DNA binding"/>
    <property type="evidence" value="ECO:0007669"/>
    <property type="project" value="InterPro"/>
</dbReference>
<proteinExistence type="predicted"/>
<dbReference type="RefSeq" id="WP_091687481.1">
    <property type="nucleotide sequence ID" value="NZ_BAABFM010000078.1"/>
</dbReference>
<evidence type="ECO:0000256" key="3">
    <source>
        <dbReference type="ARBA" id="ARBA00023163"/>
    </source>
</evidence>
<dbReference type="PANTHER" id="PTHR43280:SF28">
    <property type="entry name" value="HTH-TYPE TRANSCRIPTIONAL ACTIVATOR RHAS"/>
    <property type="match status" value="1"/>
</dbReference>
<gene>
    <name evidence="5" type="ORF">SAMN04489757_12613</name>
</gene>
<evidence type="ECO:0000259" key="4">
    <source>
        <dbReference type="PROSITE" id="PS01124"/>
    </source>
</evidence>
<dbReference type="SMART" id="SM00342">
    <property type="entry name" value="HTH_ARAC"/>
    <property type="match status" value="1"/>
</dbReference>
<keyword evidence="2 5" id="KW-0238">DNA-binding</keyword>
<dbReference type="Pfam" id="PF10114">
    <property type="entry name" value="PocR"/>
    <property type="match status" value="1"/>
</dbReference>
<dbReference type="InterPro" id="IPR018771">
    <property type="entry name" value="PocR_dom"/>
</dbReference>
<reference evidence="5 6" key="1">
    <citation type="submission" date="2016-10" db="EMBL/GenBank/DDBJ databases">
        <authorList>
            <person name="de Groot N.N."/>
        </authorList>
    </citation>
    <scope>NUCLEOTIDE SEQUENCE [LARGE SCALE GENOMIC DNA]</scope>
    <source>
        <strain evidence="5 6">DSM 1283</strain>
    </source>
</reference>
<dbReference type="PANTHER" id="PTHR43280">
    <property type="entry name" value="ARAC-FAMILY TRANSCRIPTIONAL REGULATOR"/>
    <property type="match status" value="1"/>
</dbReference>
<dbReference type="EMBL" id="FOWD01000026">
    <property type="protein sequence ID" value="SFO43621.1"/>
    <property type="molecule type" value="Genomic_DNA"/>
</dbReference>
<dbReference type="PROSITE" id="PS01124">
    <property type="entry name" value="HTH_ARAC_FAMILY_2"/>
    <property type="match status" value="1"/>
</dbReference>
<dbReference type="AlphaFoldDB" id="A0A1I5H6Z5"/>
<evidence type="ECO:0000313" key="6">
    <source>
        <dbReference type="Proteomes" id="UP000198806"/>
    </source>
</evidence>
<organism evidence="5 6">
    <name type="scientific">Anaerocolumna aminovalerica</name>
    <dbReference type="NCBI Taxonomy" id="1527"/>
    <lineage>
        <taxon>Bacteria</taxon>
        <taxon>Bacillati</taxon>
        <taxon>Bacillota</taxon>
        <taxon>Clostridia</taxon>
        <taxon>Lachnospirales</taxon>
        <taxon>Lachnospiraceae</taxon>
        <taxon>Anaerocolumna</taxon>
    </lineage>
</organism>
<dbReference type="InterPro" id="IPR009057">
    <property type="entry name" value="Homeodomain-like_sf"/>
</dbReference>
<evidence type="ECO:0000256" key="1">
    <source>
        <dbReference type="ARBA" id="ARBA00023015"/>
    </source>
</evidence>
<dbReference type="SUPFAM" id="SSF46689">
    <property type="entry name" value="Homeodomain-like"/>
    <property type="match status" value="1"/>
</dbReference>
<keyword evidence="1" id="KW-0805">Transcription regulation</keyword>
<keyword evidence="6" id="KW-1185">Reference proteome</keyword>
<accession>A0A1I5H6Z5</accession>
<dbReference type="Pfam" id="PF12833">
    <property type="entry name" value="HTH_18"/>
    <property type="match status" value="1"/>
</dbReference>
<evidence type="ECO:0000313" key="5">
    <source>
        <dbReference type="EMBL" id="SFO43621.1"/>
    </source>
</evidence>
<feature type="domain" description="HTH araC/xylS-type" evidence="4">
    <location>
        <begin position="173"/>
        <end position="271"/>
    </location>
</feature>